<gene>
    <name evidence="1" type="ORF">FA15DRAFT_706527</name>
</gene>
<evidence type="ECO:0000313" key="2">
    <source>
        <dbReference type="Proteomes" id="UP000307440"/>
    </source>
</evidence>
<dbReference type="Proteomes" id="UP000307440">
    <property type="component" value="Unassembled WGS sequence"/>
</dbReference>
<proteinExistence type="predicted"/>
<keyword evidence="2" id="KW-1185">Reference proteome</keyword>
<organism evidence="1 2">
    <name type="scientific">Coprinopsis marcescibilis</name>
    <name type="common">Agaric fungus</name>
    <name type="synonym">Psathyrella marcescibilis</name>
    <dbReference type="NCBI Taxonomy" id="230819"/>
    <lineage>
        <taxon>Eukaryota</taxon>
        <taxon>Fungi</taxon>
        <taxon>Dikarya</taxon>
        <taxon>Basidiomycota</taxon>
        <taxon>Agaricomycotina</taxon>
        <taxon>Agaricomycetes</taxon>
        <taxon>Agaricomycetidae</taxon>
        <taxon>Agaricales</taxon>
        <taxon>Agaricineae</taxon>
        <taxon>Psathyrellaceae</taxon>
        <taxon>Coprinopsis</taxon>
    </lineage>
</organism>
<dbReference type="AlphaFoldDB" id="A0A5C3KP68"/>
<name>A0A5C3KP68_COPMA</name>
<evidence type="ECO:0000313" key="1">
    <source>
        <dbReference type="EMBL" id="TFK22260.1"/>
    </source>
</evidence>
<sequence>MEMEEICNLLGTSDCNAYKFPAGYWRSLRILDSSGVPIEFPEDDDEEEMEAFDANDGSLQDTDTEAVEGYDPTSFGSLPEISDIEAAASSFTEGVECYDPTYFGRPPQISAIEAATSSFREVCNICTPPCPPRDPLPDDLDHCMCENFGYHMGSWALSIPQDELYKFYCDGKIPIGVYIAASSTEGERVEAQSSSWVSDMLLSMPSNGTPFHPFEESTLSIPSG</sequence>
<protein>
    <submittedName>
        <fullName evidence="1">Uncharacterized protein</fullName>
    </submittedName>
</protein>
<dbReference type="EMBL" id="ML210245">
    <property type="protein sequence ID" value="TFK22260.1"/>
    <property type="molecule type" value="Genomic_DNA"/>
</dbReference>
<accession>A0A5C3KP68</accession>
<reference evidence="1 2" key="1">
    <citation type="journal article" date="2019" name="Nat. Ecol. Evol.">
        <title>Megaphylogeny resolves global patterns of mushroom evolution.</title>
        <authorList>
            <person name="Varga T."/>
            <person name="Krizsan K."/>
            <person name="Foldi C."/>
            <person name="Dima B."/>
            <person name="Sanchez-Garcia M."/>
            <person name="Sanchez-Ramirez S."/>
            <person name="Szollosi G.J."/>
            <person name="Szarkandi J.G."/>
            <person name="Papp V."/>
            <person name="Albert L."/>
            <person name="Andreopoulos W."/>
            <person name="Angelini C."/>
            <person name="Antonin V."/>
            <person name="Barry K.W."/>
            <person name="Bougher N.L."/>
            <person name="Buchanan P."/>
            <person name="Buyck B."/>
            <person name="Bense V."/>
            <person name="Catcheside P."/>
            <person name="Chovatia M."/>
            <person name="Cooper J."/>
            <person name="Damon W."/>
            <person name="Desjardin D."/>
            <person name="Finy P."/>
            <person name="Geml J."/>
            <person name="Haridas S."/>
            <person name="Hughes K."/>
            <person name="Justo A."/>
            <person name="Karasinski D."/>
            <person name="Kautmanova I."/>
            <person name="Kiss B."/>
            <person name="Kocsube S."/>
            <person name="Kotiranta H."/>
            <person name="LaButti K.M."/>
            <person name="Lechner B.E."/>
            <person name="Liimatainen K."/>
            <person name="Lipzen A."/>
            <person name="Lukacs Z."/>
            <person name="Mihaltcheva S."/>
            <person name="Morgado L.N."/>
            <person name="Niskanen T."/>
            <person name="Noordeloos M.E."/>
            <person name="Ohm R.A."/>
            <person name="Ortiz-Santana B."/>
            <person name="Ovrebo C."/>
            <person name="Racz N."/>
            <person name="Riley R."/>
            <person name="Savchenko A."/>
            <person name="Shiryaev A."/>
            <person name="Soop K."/>
            <person name="Spirin V."/>
            <person name="Szebenyi C."/>
            <person name="Tomsovsky M."/>
            <person name="Tulloss R.E."/>
            <person name="Uehling J."/>
            <person name="Grigoriev I.V."/>
            <person name="Vagvolgyi C."/>
            <person name="Papp T."/>
            <person name="Martin F.M."/>
            <person name="Miettinen O."/>
            <person name="Hibbett D.S."/>
            <person name="Nagy L.G."/>
        </authorList>
    </citation>
    <scope>NUCLEOTIDE SEQUENCE [LARGE SCALE GENOMIC DNA]</scope>
    <source>
        <strain evidence="1 2">CBS 121175</strain>
    </source>
</reference>